<organism evidence="3 4">
    <name type="scientific">Heterodera trifolii</name>
    <dbReference type="NCBI Taxonomy" id="157864"/>
    <lineage>
        <taxon>Eukaryota</taxon>
        <taxon>Metazoa</taxon>
        <taxon>Ecdysozoa</taxon>
        <taxon>Nematoda</taxon>
        <taxon>Chromadorea</taxon>
        <taxon>Rhabditida</taxon>
        <taxon>Tylenchina</taxon>
        <taxon>Tylenchomorpha</taxon>
        <taxon>Tylenchoidea</taxon>
        <taxon>Heteroderidae</taxon>
        <taxon>Heteroderinae</taxon>
        <taxon>Heterodera</taxon>
    </lineage>
</organism>
<dbReference type="SMART" id="SM00875">
    <property type="entry name" value="BACK"/>
    <property type="match status" value="1"/>
</dbReference>
<evidence type="ECO:0000259" key="1">
    <source>
        <dbReference type="PROSITE" id="PS50097"/>
    </source>
</evidence>
<dbReference type="SMART" id="SM00225">
    <property type="entry name" value="BTB"/>
    <property type="match status" value="2"/>
</dbReference>
<dbReference type="Gene3D" id="3.30.710.10">
    <property type="entry name" value="Potassium Channel Kv1.1, Chain A"/>
    <property type="match status" value="2"/>
</dbReference>
<dbReference type="SUPFAM" id="SSF54695">
    <property type="entry name" value="POZ domain"/>
    <property type="match status" value="2"/>
</dbReference>
<dbReference type="PANTHER" id="PTHR45774">
    <property type="entry name" value="BTB/POZ DOMAIN-CONTAINING"/>
    <property type="match status" value="1"/>
</dbReference>
<feature type="domain" description="BTB" evidence="1">
    <location>
        <begin position="19"/>
        <end position="97"/>
    </location>
</feature>
<evidence type="ECO:0000313" key="4">
    <source>
        <dbReference type="Proteomes" id="UP001620626"/>
    </source>
</evidence>
<keyword evidence="4" id="KW-1185">Reference proteome</keyword>
<dbReference type="CDD" id="cd00121">
    <property type="entry name" value="MATH"/>
    <property type="match status" value="2"/>
</dbReference>
<feature type="domain" description="MATH" evidence="2">
    <location>
        <begin position="1179"/>
        <end position="1312"/>
    </location>
</feature>
<dbReference type="InterPro" id="IPR000210">
    <property type="entry name" value="BTB/POZ_dom"/>
</dbReference>
<dbReference type="InterPro" id="IPR011705">
    <property type="entry name" value="BACK"/>
</dbReference>
<dbReference type="SMART" id="SM00061">
    <property type="entry name" value="MATH"/>
    <property type="match status" value="3"/>
</dbReference>
<dbReference type="InterPro" id="IPR008974">
    <property type="entry name" value="TRAF-like"/>
</dbReference>
<name>A0ABD2LBC2_9BILA</name>
<protein>
    <recommendedName>
        <fullName evidence="5">BTB domain-containing protein</fullName>
    </recommendedName>
</protein>
<dbReference type="Gene3D" id="1.25.40.420">
    <property type="match status" value="1"/>
</dbReference>
<dbReference type="Proteomes" id="UP001620626">
    <property type="component" value="Unassembled WGS sequence"/>
</dbReference>
<proteinExistence type="predicted"/>
<evidence type="ECO:0000313" key="3">
    <source>
        <dbReference type="EMBL" id="KAL3112499.1"/>
    </source>
</evidence>
<dbReference type="SUPFAM" id="SSF49599">
    <property type="entry name" value="TRAF domain-like"/>
    <property type="match status" value="3"/>
</dbReference>
<comment type="caution">
    <text evidence="3">The sequence shown here is derived from an EMBL/GenBank/DDBJ whole genome shotgun (WGS) entry which is preliminary data.</text>
</comment>
<dbReference type="Pfam" id="PF00651">
    <property type="entry name" value="BTB"/>
    <property type="match status" value="2"/>
</dbReference>
<dbReference type="Pfam" id="PF22486">
    <property type="entry name" value="MATH_2"/>
    <property type="match status" value="3"/>
</dbReference>
<gene>
    <name evidence="3" type="ORF">niasHT_018705</name>
</gene>
<dbReference type="Gene3D" id="2.60.210.10">
    <property type="entry name" value="Apoptosis, Tumor Necrosis Factor Receptor Associated Protein 2, Chain A"/>
    <property type="match status" value="3"/>
</dbReference>
<evidence type="ECO:0008006" key="5">
    <source>
        <dbReference type="Google" id="ProtNLM"/>
    </source>
</evidence>
<dbReference type="InterPro" id="IPR002083">
    <property type="entry name" value="MATH/TRAF_dom"/>
</dbReference>
<dbReference type="PROSITE" id="PS50144">
    <property type="entry name" value="MATH"/>
    <property type="match status" value="3"/>
</dbReference>
<sequence length="1318" mass="149398">MSKSATDWIKLMLSTGEYADVHFLVGDGDEKELVPAHKLILKKASDVFEAMFRFDSKNAKAEKASANCPVVEMPDVEPAAFKLMLSFIYADDLNELNGDNAMAVLYAAKKYNIPGLIGPCLDVPVSELCNIFMAYAHACLFDLEDFANDCLAYIEKNAHTLIKSEEFLQIDQKLLCKIFGCDQLQIREEISIWEACSAENRRQMLGPALYKIRFPLVQKMEFSEKIVPFGMLTAEEVTSIEQYHSPSDFRGISNGILYPLQFSCHGRISPHGTIVMDIKKFSEFAREAVKSHRYSKTVQIMGFGWRILAQIRINIKTKEKFLGCCLCSMVPEEDSCLCSATFRIVTQNAEAENCIGKFNDIIFNNKSNRRGFVNFIALTELMDQDKGFYNKGEDKMALAIDLIVKNAKVAKFTHDPSKSNGTISMEIEKVSEFAQEVISSERESETVHIKGFLWKISAEIKTKNGSNEKWLGIYLLCNNASNEDKNWSCKCSATLRIVSQKCGVTDIRREFDDKIFDNKDGNWGYSDFISFVPGSDEYKALVKLQSKMDANLEKLQKNIAVSEQVIALRGNLHDYKKNVHRPMKSLRRYVSMFCNPVIEKTDRDVENFIRVCDDPDKKTPLSILDYIQTHTVEHCTIGLSSEQISLQAQFVHMLKKIRMQIRSEMEKEKFDTIASELIIWFSELETDNAKKVLQKMENNNDSLFEYDSSSSVFSAVKNFFLETGAYEPVSGCLLDDIVIGKNFHRKEIQELENIIRLDVATLVVFGSICANLTFAGDQKRMDWYQKELTTVVTSILDNVDPYVSAELLKSFPNVEIGVVKSVIDEMHLNQPVLDNATVFDLNVKIFDALDGYGNRNFVKQGFVSTNLQNDTNSLVRCMSENCFFLADYNSLNIMVTLYDYTNQKVRARKAWDWLFLANTYKRSIASMLWKHTEVNYNINSLNNLVETFENAEHLHLTSKTFYSNLAVLRNYGATRSCGVTYTQRSTKIGDQFSATATVLYYYEGTIWLLSFISMSESATDWIKLMLSTGEYADVHFLVGDGDEKELVPAHKLILEKASDVFEAMFRFDAKNAMVENASANCCSVVEMPDIEPAAFKVLLSFIYVGDLSGLNGDTAMAVLYAAKKYNIPGLIGPCLDVPELMDQSNGFYNQNEDKVTLAINLTEKDKKIEKSISDPYQSNGIISMEIEKVSEFAREVIGSERKSETVHVKGFPLRIWAQINPKNESNYNEKCLGISLLCDAQKNEKCKYKYSATIRIISQKCDVADIRRELDAHILNNENNGWGLHNLITFAELMDPSKGFYDQSGDKVKLAIDVTLMT</sequence>
<evidence type="ECO:0000259" key="2">
    <source>
        <dbReference type="PROSITE" id="PS50144"/>
    </source>
</evidence>
<dbReference type="InterPro" id="IPR011333">
    <property type="entry name" value="SKP1/BTB/POZ_sf"/>
</dbReference>
<dbReference type="Pfam" id="PF07707">
    <property type="entry name" value="BACK"/>
    <property type="match status" value="1"/>
</dbReference>
<feature type="domain" description="MATH" evidence="2">
    <location>
        <begin position="420"/>
        <end position="552"/>
    </location>
</feature>
<dbReference type="EMBL" id="JBICBT010000468">
    <property type="protein sequence ID" value="KAL3112499.1"/>
    <property type="molecule type" value="Genomic_DNA"/>
</dbReference>
<accession>A0ABD2LBC2</accession>
<feature type="domain" description="BTB" evidence="1">
    <location>
        <begin position="1032"/>
        <end position="1108"/>
    </location>
</feature>
<feature type="domain" description="MATH" evidence="2">
    <location>
        <begin position="271"/>
        <end position="400"/>
    </location>
</feature>
<reference evidence="3 4" key="1">
    <citation type="submission" date="2024-10" db="EMBL/GenBank/DDBJ databases">
        <authorList>
            <person name="Kim D."/>
        </authorList>
    </citation>
    <scope>NUCLEOTIDE SEQUENCE [LARGE SCALE GENOMIC DNA]</scope>
    <source>
        <strain evidence="3">BH-2024</strain>
    </source>
</reference>
<dbReference type="PROSITE" id="PS50097">
    <property type="entry name" value="BTB"/>
    <property type="match status" value="2"/>
</dbReference>
<dbReference type="PANTHER" id="PTHR45774:SF3">
    <property type="entry name" value="BTB (POZ) DOMAIN-CONTAINING 2B-RELATED"/>
    <property type="match status" value="1"/>
</dbReference>